<dbReference type="AlphaFoldDB" id="A0A4Q9KCW0"/>
<evidence type="ECO:0000313" key="3">
    <source>
        <dbReference type="Proteomes" id="UP000292373"/>
    </source>
</evidence>
<proteinExistence type="predicted"/>
<evidence type="ECO:0000313" key="2">
    <source>
        <dbReference type="EMBL" id="TBT84285.1"/>
    </source>
</evidence>
<dbReference type="Proteomes" id="UP000292373">
    <property type="component" value="Unassembled WGS sequence"/>
</dbReference>
<accession>A0A4Q9KCW0</accession>
<evidence type="ECO:0000256" key="1">
    <source>
        <dbReference type="SAM" id="Phobius"/>
    </source>
</evidence>
<reference evidence="2 3" key="1">
    <citation type="submission" date="2019-01" db="EMBL/GenBank/DDBJ databases">
        <title>Lactibacter flavus gen. nov., sp. nov., a novel bacterium of the family Propionibacteriaceae isolated from raw milk and dairy products.</title>
        <authorList>
            <person name="Huptas C."/>
            <person name="Wenning M."/>
            <person name="Breitenwieser F."/>
            <person name="Doll E."/>
            <person name="Von Neubeck M."/>
            <person name="Busse H.-J."/>
            <person name="Scherer S."/>
        </authorList>
    </citation>
    <scope>NUCLEOTIDE SEQUENCE [LARGE SCALE GENOMIC DNA]</scope>
    <source>
        <strain evidence="2 3">KCTC 33808</strain>
    </source>
</reference>
<feature type="transmembrane region" description="Helical" evidence="1">
    <location>
        <begin position="20"/>
        <end position="38"/>
    </location>
</feature>
<dbReference type="NCBIfam" id="TIGR02206">
    <property type="entry name" value="intg_mem_TP0381"/>
    <property type="match status" value="1"/>
</dbReference>
<dbReference type="Pfam" id="PF14808">
    <property type="entry name" value="TMEM164"/>
    <property type="match status" value="1"/>
</dbReference>
<dbReference type="InterPro" id="IPR011737">
    <property type="entry name" value="CHP02206_TP0381"/>
</dbReference>
<sequence length="245" mass="27228">MGYFSASPAGRPFRLFGGRHLAALAGTSLGIAGTIALGRRQDEAGRRRTKAVVIAALWGQELAYHAWKARHGQWNVREMLPLHLCSVLVWAGGINFLRPTRLGDDLTWYWGLTGAPQALLTPDLADYGDRHFRFHQFFISHGFLLTVPLWQVFVEGRRPTPAGGVRAFAMLLAQAGLAHVVNRRIGSNYLFVTRKPDTASILDKLPPWPGYIPYLVAMAGVLFAAEYAPFAVADALRDRRPRRRA</sequence>
<comment type="caution">
    <text evidence="2">The sequence shown here is derived from an EMBL/GenBank/DDBJ whole genome shotgun (WGS) entry which is preliminary data.</text>
</comment>
<organism evidence="2 3">
    <name type="scientific">Propioniciclava sinopodophylli</name>
    <dbReference type="NCBI Taxonomy" id="1837344"/>
    <lineage>
        <taxon>Bacteria</taxon>
        <taxon>Bacillati</taxon>
        <taxon>Actinomycetota</taxon>
        <taxon>Actinomycetes</taxon>
        <taxon>Propionibacteriales</taxon>
        <taxon>Propionibacteriaceae</taxon>
        <taxon>Propioniciclava</taxon>
    </lineage>
</organism>
<gene>
    <name evidence="2" type="ORF">ET989_09050</name>
</gene>
<feature type="transmembrane region" description="Helical" evidence="1">
    <location>
        <begin position="134"/>
        <end position="153"/>
    </location>
</feature>
<keyword evidence="1" id="KW-1133">Transmembrane helix</keyword>
<protein>
    <submittedName>
        <fullName evidence="2">TIGR02206 family membrane protein</fullName>
    </submittedName>
</protein>
<keyword evidence="3" id="KW-1185">Reference proteome</keyword>
<keyword evidence="1" id="KW-0472">Membrane</keyword>
<keyword evidence="1" id="KW-0812">Transmembrane</keyword>
<dbReference type="OrthoDB" id="9813172at2"/>
<dbReference type="EMBL" id="SDMQ01000008">
    <property type="protein sequence ID" value="TBT84285.1"/>
    <property type="molecule type" value="Genomic_DNA"/>
</dbReference>
<dbReference type="RefSeq" id="WP_131168214.1">
    <property type="nucleotide sequence ID" value="NZ_SDMQ01000008.1"/>
</dbReference>
<feature type="transmembrane region" description="Helical" evidence="1">
    <location>
        <begin position="211"/>
        <end position="236"/>
    </location>
</feature>
<name>A0A4Q9KCW0_9ACTN</name>